<evidence type="ECO:0008006" key="2">
    <source>
        <dbReference type="Google" id="ProtNLM"/>
    </source>
</evidence>
<name>I3W0G5_PSESX</name>
<sequence>MTHYVAYLDEFGHVGQYVSRNHPKYKTHPAFGFAGLMLPATEIREFAIYSTS</sequence>
<accession>I3W0G5</accession>
<keyword evidence="1" id="KW-0614">Plasmid</keyword>
<dbReference type="AlphaFoldDB" id="I3W0G5"/>
<proteinExistence type="predicted"/>
<organism evidence="1">
    <name type="scientific">Pseudomonas syringae</name>
    <dbReference type="NCBI Taxonomy" id="317"/>
    <lineage>
        <taxon>Bacteria</taxon>
        <taxon>Pseudomonadati</taxon>
        <taxon>Pseudomonadota</taxon>
        <taxon>Gammaproteobacteria</taxon>
        <taxon>Pseudomonadales</taxon>
        <taxon>Pseudomonadaceae</taxon>
        <taxon>Pseudomonas</taxon>
    </lineage>
</organism>
<geneLocation type="plasmid" evidence="1">
    <name>pB76-81</name>
</geneLocation>
<dbReference type="EMBL" id="JQ418525">
    <property type="protein sequence ID" value="AFK89092.1"/>
    <property type="molecule type" value="Genomic_DNA"/>
</dbReference>
<protein>
    <recommendedName>
        <fullName evidence="2">DUF3800 domain-containing protein</fullName>
    </recommendedName>
</protein>
<evidence type="ECO:0000313" key="1">
    <source>
        <dbReference type="EMBL" id="AFK89092.1"/>
    </source>
</evidence>
<reference evidence="1" key="1">
    <citation type="submission" date="2012-01" db="EMBL/GenBank/DDBJ databases">
        <authorList>
            <person name="Summers A.O."/>
            <person name="Wireman J."/>
        </authorList>
    </citation>
    <scope>NUCLEOTIDE SEQUENCE</scope>
    <source>
        <strain evidence="1">B76</strain>
        <plasmid evidence="1">pB76-81</plasmid>
    </source>
</reference>